<accession>A0A2Z5MVL3</accession>
<evidence type="ECO:0000313" key="1">
    <source>
        <dbReference type="EMBL" id="AXF21370.1"/>
    </source>
</evidence>
<dbReference type="Gene3D" id="1.10.260.40">
    <property type="entry name" value="lambda repressor-like DNA-binding domains"/>
    <property type="match status" value="1"/>
</dbReference>
<reference evidence="1 2" key="1">
    <citation type="journal article" date="2018" name="ISME J.">
        <title>Involvement of Burkholderiaceae and sulfurous volatiles in disease-suppressive soils.</title>
        <authorList>
            <person name="Carrion V.J."/>
            <person name="Cordovez V."/>
            <person name="Tyc O."/>
            <person name="Etalo D.W."/>
            <person name="de Bruijn I."/>
            <person name="de Jager V.C."/>
            <person name="Medema M.H."/>
            <person name="Eberl L."/>
            <person name="Raaijmakers J.M."/>
        </authorList>
    </citation>
    <scope>NUCLEOTIDE SEQUENCE [LARGE SCALE GENOMIC DNA]</scope>
    <source>
        <strain evidence="2">mHSR5</strain>
    </source>
</reference>
<dbReference type="EMBL" id="CP024902">
    <property type="protein sequence ID" value="AXF21370.1"/>
    <property type="molecule type" value="Genomic_DNA"/>
</dbReference>
<organism evidence="1 2">
    <name type="scientific">Burkholderia pyrrocinia</name>
    <name type="common">Pseudomonas pyrrocinia</name>
    <dbReference type="NCBI Taxonomy" id="60550"/>
    <lineage>
        <taxon>Bacteria</taxon>
        <taxon>Pseudomonadati</taxon>
        <taxon>Pseudomonadota</taxon>
        <taxon>Betaproteobacteria</taxon>
        <taxon>Burkholderiales</taxon>
        <taxon>Burkholderiaceae</taxon>
        <taxon>Burkholderia</taxon>
        <taxon>Burkholderia cepacia complex</taxon>
    </lineage>
</organism>
<evidence type="ECO:0008006" key="3">
    <source>
        <dbReference type="Google" id="ProtNLM"/>
    </source>
</evidence>
<evidence type="ECO:0000313" key="2">
    <source>
        <dbReference type="Proteomes" id="UP000253104"/>
    </source>
</evidence>
<name>A0A2Z5MVL3_BURPY</name>
<gene>
    <name evidence="1" type="ORF">CUJ89_13345</name>
</gene>
<proteinExistence type="predicted"/>
<dbReference type="Proteomes" id="UP000253104">
    <property type="component" value="Chromosome mHSR5_A"/>
</dbReference>
<dbReference type="SUPFAM" id="SSF47413">
    <property type="entry name" value="lambda repressor-like DNA-binding domains"/>
    <property type="match status" value="1"/>
</dbReference>
<dbReference type="AlphaFoldDB" id="A0A2Z5MVL3"/>
<sequence length="69" mass="7677">MNTLLNRDPYACAVIEAFGGTAATAQLCEVRMPSVSEWRRNGIPRARLLFLKLARPDLFASLDSHDESL</sequence>
<dbReference type="OrthoDB" id="8613254at2"/>
<protein>
    <recommendedName>
        <fullName evidence="3">DNA-binding protein</fullName>
    </recommendedName>
</protein>
<dbReference type="GO" id="GO:0003677">
    <property type="term" value="F:DNA binding"/>
    <property type="evidence" value="ECO:0007669"/>
    <property type="project" value="InterPro"/>
</dbReference>
<dbReference type="InterPro" id="IPR010982">
    <property type="entry name" value="Lambda_DNA-bd_dom_sf"/>
</dbReference>